<reference evidence="2 3" key="1">
    <citation type="journal article" date="2018" name="Sci. Rep.">
        <title>Genomic signatures of local adaptation to the degree of environmental predictability in rotifers.</title>
        <authorList>
            <person name="Franch-Gras L."/>
            <person name="Hahn C."/>
            <person name="Garcia-Roger E.M."/>
            <person name="Carmona M.J."/>
            <person name="Serra M."/>
            <person name="Gomez A."/>
        </authorList>
    </citation>
    <scope>NUCLEOTIDE SEQUENCE [LARGE SCALE GENOMIC DNA]</scope>
    <source>
        <strain evidence="2">HYR1</strain>
    </source>
</reference>
<gene>
    <name evidence="2" type="ORF">BpHYR1_022767</name>
</gene>
<evidence type="ECO:0000313" key="3">
    <source>
        <dbReference type="Proteomes" id="UP000276133"/>
    </source>
</evidence>
<name>A0A3M7Q7I2_BRAPC</name>
<accession>A0A3M7Q7I2</accession>
<organism evidence="2 3">
    <name type="scientific">Brachionus plicatilis</name>
    <name type="common">Marine rotifer</name>
    <name type="synonym">Brachionus muelleri</name>
    <dbReference type="NCBI Taxonomy" id="10195"/>
    <lineage>
        <taxon>Eukaryota</taxon>
        <taxon>Metazoa</taxon>
        <taxon>Spiralia</taxon>
        <taxon>Gnathifera</taxon>
        <taxon>Rotifera</taxon>
        <taxon>Eurotatoria</taxon>
        <taxon>Monogononta</taxon>
        <taxon>Pseudotrocha</taxon>
        <taxon>Ploima</taxon>
        <taxon>Brachionidae</taxon>
        <taxon>Brachionus</taxon>
    </lineage>
</organism>
<keyword evidence="1" id="KW-0812">Transmembrane</keyword>
<evidence type="ECO:0000313" key="2">
    <source>
        <dbReference type="EMBL" id="RNA07380.1"/>
    </source>
</evidence>
<comment type="caution">
    <text evidence="2">The sequence shown here is derived from an EMBL/GenBank/DDBJ whole genome shotgun (WGS) entry which is preliminary data.</text>
</comment>
<sequence>MTQSSRHSVPGRLDYDFFAFLFLLFKLMKQNQVAIFLGFVKYILIHSFKFIQTRVVQKSQKQSKYADI</sequence>
<keyword evidence="1" id="KW-0472">Membrane</keyword>
<protein>
    <submittedName>
        <fullName evidence="2">Uncharacterized protein</fullName>
    </submittedName>
</protein>
<keyword evidence="3" id="KW-1185">Reference proteome</keyword>
<feature type="transmembrane region" description="Helical" evidence="1">
    <location>
        <begin position="34"/>
        <end position="51"/>
    </location>
</feature>
<proteinExistence type="predicted"/>
<dbReference type="EMBL" id="REGN01007067">
    <property type="protein sequence ID" value="RNA07380.1"/>
    <property type="molecule type" value="Genomic_DNA"/>
</dbReference>
<dbReference type="Proteomes" id="UP000276133">
    <property type="component" value="Unassembled WGS sequence"/>
</dbReference>
<keyword evidence="1" id="KW-1133">Transmembrane helix</keyword>
<dbReference type="AlphaFoldDB" id="A0A3M7Q7I2"/>
<evidence type="ECO:0000256" key="1">
    <source>
        <dbReference type="SAM" id="Phobius"/>
    </source>
</evidence>